<proteinExistence type="predicted"/>
<sequence length="349" mass="39541">MRFIKNIPRKFISAILLSGLLVSCIREIDLALRVENPVLVVDGMITDEMPPYNVKLTYTGVYEASNRINENQAVSGARVTISDDQGLKTQLEQVLEEPGKYQTNDPQYWGRVGRSYTLTVELPNGEVYESSPEKLMAVPEIDKLYSEFTENGSGDQRVGYNVFMDTKDPKDAPNYYRWQAIGYRMRLATGVLNPFSGAMENKQCWQSFKKETIDIETDVDFDGNTIQKRLMLYSPAYSNGQYLIEVSQMSLSREVYQFWRRMNEQLTRTGSIFDPLPSPVEGNISLKTNPNKLALGYFGASAVSKKRLIIFETDEAKRQRIEVSSQPFIPTGGCTNIFSGTTPFKPSGW</sequence>
<gene>
    <name evidence="1" type="ORF">DR864_20720</name>
</gene>
<dbReference type="EMBL" id="CP030850">
    <property type="protein sequence ID" value="AXE19998.1"/>
    <property type="molecule type" value="Genomic_DNA"/>
</dbReference>
<name>A0A344TMX7_9BACT</name>
<keyword evidence="2" id="KW-1185">Reference proteome</keyword>
<dbReference type="PROSITE" id="PS51257">
    <property type="entry name" value="PROKAR_LIPOPROTEIN"/>
    <property type="match status" value="1"/>
</dbReference>
<evidence type="ECO:0000313" key="2">
    <source>
        <dbReference type="Proteomes" id="UP000251993"/>
    </source>
</evidence>
<organism evidence="1 2">
    <name type="scientific">Runella rosea</name>
    <dbReference type="NCBI Taxonomy" id="2259595"/>
    <lineage>
        <taxon>Bacteria</taxon>
        <taxon>Pseudomonadati</taxon>
        <taxon>Bacteroidota</taxon>
        <taxon>Cytophagia</taxon>
        <taxon>Cytophagales</taxon>
        <taxon>Spirosomataceae</taxon>
        <taxon>Runella</taxon>
    </lineage>
</organism>
<accession>A0A344TMX7</accession>
<dbReference type="Pfam" id="PF14054">
    <property type="entry name" value="DUF4249"/>
    <property type="match status" value="1"/>
</dbReference>
<dbReference type="KEGG" id="run:DR864_20720"/>
<dbReference type="Proteomes" id="UP000251993">
    <property type="component" value="Chromosome"/>
</dbReference>
<evidence type="ECO:0000313" key="1">
    <source>
        <dbReference type="EMBL" id="AXE19998.1"/>
    </source>
</evidence>
<reference evidence="1 2" key="1">
    <citation type="submission" date="2018-07" db="EMBL/GenBank/DDBJ databases">
        <title>Genome sequencing of Runella.</title>
        <authorList>
            <person name="Baek M.-G."/>
            <person name="Yi H."/>
        </authorList>
    </citation>
    <scope>NUCLEOTIDE SEQUENCE [LARGE SCALE GENOMIC DNA]</scope>
    <source>
        <strain evidence="1 2">HYN0085</strain>
    </source>
</reference>
<dbReference type="InterPro" id="IPR025345">
    <property type="entry name" value="DUF4249"/>
</dbReference>
<dbReference type="AlphaFoldDB" id="A0A344TMX7"/>
<dbReference type="OrthoDB" id="922982at2"/>
<dbReference type="RefSeq" id="WP_114068764.1">
    <property type="nucleotide sequence ID" value="NZ_CP030850.1"/>
</dbReference>
<protein>
    <submittedName>
        <fullName evidence="1">DUF4249 domain-containing protein</fullName>
    </submittedName>
</protein>